<dbReference type="Pfam" id="PF10105">
    <property type="entry name" value="DUF2344"/>
    <property type="match status" value="1"/>
</dbReference>
<evidence type="ECO:0000313" key="4">
    <source>
        <dbReference type="Proteomes" id="UP000430222"/>
    </source>
</evidence>
<comment type="caution">
    <text evidence="3">The sequence shown here is derived from an EMBL/GenBank/DDBJ whole genome shotgun (WGS) entry which is preliminary data.</text>
</comment>
<feature type="domain" description="Radical SAM core" evidence="2">
    <location>
        <begin position="251"/>
        <end position="489"/>
    </location>
</feature>
<dbReference type="InterPro" id="IPR006638">
    <property type="entry name" value="Elp3/MiaA/NifB-like_rSAM"/>
</dbReference>
<dbReference type="InterPro" id="IPR023404">
    <property type="entry name" value="rSAM_horseshoe"/>
</dbReference>
<dbReference type="Proteomes" id="UP000430222">
    <property type="component" value="Unassembled WGS sequence"/>
</dbReference>
<organism evidence="3 4">
    <name type="scientific">Selenomonas montiformis</name>
    <dbReference type="NCBI Taxonomy" id="2652285"/>
    <lineage>
        <taxon>Bacteria</taxon>
        <taxon>Bacillati</taxon>
        <taxon>Bacillota</taxon>
        <taxon>Negativicutes</taxon>
        <taxon>Selenomonadales</taxon>
        <taxon>Selenomonadaceae</taxon>
        <taxon>Selenomonas</taxon>
    </lineage>
</organism>
<sequence length="872" mass="98934">MVRLEHEVLQSVLKPSRYTGGEWNAVRKDWSEVDCTFALALPDVYEVGMSNLGLAILYDILNRQERIAAERVYAPWTDMEQEMRSRRIPLFSLETHTELSAFDFFGFSLQYEMIYTNVLNMLDLAGIPLWSADRGEEDPFVVGGGPCVYNVEPVADFFDFFIVGEGEEVIVEVAEALIAWKREGRPGGRRGFLRRLLTMDGIYVPSFYAPKYAENGQYERLAALDDQAAPVIYKRVCRDMDEIPSVEKPVVPYMDIIHNRIMLELFRGCSRGCRFCQAGICYRPVRERTEKNLRKMARGLVDCSGYDEMSLTSLSSADYSCLSGLVEDLMQDFHEEKVSFSLPSLRIDSFSIDLAHKMQQVRKSGLTFAPEAGTQRLRDVINKGVTEEDLMNACGSAFRQGWKQVKLYFMMGLPTETDEDVIGIARLAKKVVDLYTEIKGRRGVKVTVSVSCFVPKPYTPFQWFGQLPIEEFERRQRLLKEHITDRAITFHYHDARVSVIEGVLARGDRRLSAVLYQAWKDGAKFDGWSDLYRHETWMQAFATCGIDMRQYNERTRNFAEPLPWEITSPGVNKDFLLREWERAMAGQLTEDCRRGACSACGICPNLGVHVIDHAGEESCGAEPPAQQPGLPVSHGPAEPGRPRVLYAYRAEITKGEELRYVSHLDYANLFLRAFDRAKLPMAYSEGFNPHMKVAFASALSLGVASEAEYMDFELTRPVCQPEVFDRLNEQLPPGVMLKKLREIHGKHKALMAETDEAKYTAVLSYEGDEEAAARAVQAYNEADTVIWHRVTPKKKREIEMKQYMKAPVICQRHADGLHLMMDIAITPSGSVKPVEILHALHEQFGLAVNPVEARITRTGLFGRGRSLIDLVS</sequence>
<dbReference type="SFLD" id="SFLDS00029">
    <property type="entry name" value="Radical_SAM"/>
    <property type="match status" value="1"/>
</dbReference>
<keyword evidence="4" id="KW-1185">Reference proteome</keyword>
<dbReference type="InterPro" id="IPR058240">
    <property type="entry name" value="rSAM_sf"/>
</dbReference>
<dbReference type="Pfam" id="PF04055">
    <property type="entry name" value="Radical_SAM"/>
    <property type="match status" value="1"/>
</dbReference>
<proteinExistence type="predicted"/>
<dbReference type="RefSeq" id="WP_154621042.1">
    <property type="nucleotide sequence ID" value="NZ_VUNL01000009.1"/>
</dbReference>
<dbReference type="SFLD" id="SFLDG01082">
    <property type="entry name" value="B12-binding_domain_containing"/>
    <property type="match status" value="1"/>
</dbReference>
<dbReference type="SMART" id="SM00729">
    <property type="entry name" value="Elp3"/>
    <property type="match status" value="1"/>
</dbReference>
<dbReference type="NCBIfam" id="TIGR03960">
    <property type="entry name" value="rSAM_fuse_unch"/>
    <property type="match status" value="1"/>
</dbReference>
<gene>
    <name evidence="3" type="ORF">FYJ78_08740</name>
</gene>
<dbReference type="EMBL" id="VUNL01000009">
    <property type="protein sequence ID" value="MSV25262.1"/>
    <property type="molecule type" value="Genomic_DNA"/>
</dbReference>
<dbReference type="AlphaFoldDB" id="A0A6I2V1C7"/>
<dbReference type="CDD" id="cd01335">
    <property type="entry name" value="Radical_SAM"/>
    <property type="match status" value="1"/>
</dbReference>
<evidence type="ECO:0000256" key="1">
    <source>
        <dbReference type="SAM" id="MobiDB-lite"/>
    </source>
</evidence>
<dbReference type="PROSITE" id="PS51918">
    <property type="entry name" value="RADICAL_SAM"/>
    <property type="match status" value="1"/>
</dbReference>
<name>A0A6I2V1C7_9FIRM</name>
<dbReference type="GO" id="GO:0051536">
    <property type="term" value="F:iron-sulfur cluster binding"/>
    <property type="evidence" value="ECO:0007669"/>
    <property type="project" value="InterPro"/>
</dbReference>
<dbReference type="PANTHER" id="PTHR42731:SF1">
    <property type="entry name" value="RADICAL SAM DOMAIN PROTEIN"/>
    <property type="match status" value="1"/>
</dbReference>
<dbReference type="SUPFAM" id="SSF102114">
    <property type="entry name" value="Radical SAM enzymes"/>
    <property type="match status" value="1"/>
</dbReference>
<dbReference type="InterPro" id="IPR023862">
    <property type="entry name" value="CHP03960_rSAM"/>
</dbReference>
<reference evidence="3 4" key="1">
    <citation type="submission" date="2019-08" db="EMBL/GenBank/DDBJ databases">
        <title>In-depth cultivation of the pig gut microbiome towards novel bacterial diversity and tailored functional studies.</title>
        <authorList>
            <person name="Wylensek D."/>
            <person name="Hitch T.C.A."/>
            <person name="Clavel T."/>
        </authorList>
    </citation>
    <scope>NUCLEOTIDE SEQUENCE [LARGE SCALE GENOMIC DNA]</scope>
    <source>
        <strain evidence="4">WCA-380-WT-3B3</strain>
    </source>
</reference>
<protein>
    <submittedName>
        <fullName evidence="3">TIGR03960 family B12-binding radical SAM protein</fullName>
    </submittedName>
</protein>
<feature type="region of interest" description="Disordered" evidence="1">
    <location>
        <begin position="617"/>
        <end position="637"/>
    </location>
</feature>
<dbReference type="NCBIfam" id="TIGR03936">
    <property type="entry name" value="sam_1_link_chp"/>
    <property type="match status" value="1"/>
</dbReference>
<dbReference type="GO" id="GO:0003824">
    <property type="term" value="F:catalytic activity"/>
    <property type="evidence" value="ECO:0007669"/>
    <property type="project" value="InterPro"/>
</dbReference>
<dbReference type="Pfam" id="PF19864">
    <property type="entry name" value="Radical_SAM_N2"/>
    <property type="match status" value="1"/>
</dbReference>
<dbReference type="InterPro" id="IPR045784">
    <property type="entry name" value="Radical_SAM_N2"/>
</dbReference>
<dbReference type="PANTHER" id="PTHR42731">
    <property type="entry name" value="SLL1084 PROTEIN"/>
    <property type="match status" value="1"/>
</dbReference>
<evidence type="ECO:0000313" key="3">
    <source>
        <dbReference type="EMBL" id="MSV25262.1"/>
    </source>
</evidence>
<dbReference type="InterPro" id="IPR007197">
    <property type="entry name" value="rSAM"/>
</dbReference>
<accession>A0A6I2V1C7</accession>
<dbReference type="Gene3D" id="3.80.30.20">
    <property type="entry name" value="tm_1862 like domain"/>
    <property type="match status" value="1"/>
</dbReference>
<dbReference type="InterPro" id="IPR018768">
    <property type="entry name" value="DUF2344"/>
</dbReference>
<evidence type="ECO:0000259" key="2">
    <source>
        <dbReference type="PROSITE" id="PS51918"/>
    </source>
</evidence>